<keyword evidence="4 10" id="KW-0597">Phosphoprotein</keyword>
<evidence type="ECO:0000256" key="10">
    <source>
        <dbReference type="PROSITE-ProRule" id="PRU00169"/>
    </source>
</evidence>
<comment type="function">
    <text evidence="9">May play the central regulatory role in sporulation. It may be an element of the effector pathway responsible for the activation of sporulation genes in response to nutritional stress. Spo0A may act in concert with spo0H (a sigma factor) to control the expression of some genes that are critical to the sporulation process.</text>
</comment>
<feature type="domain" description="HTH araC/xylS-type" evidence="11">
    <location>
        <begin position="431"/>
        <end position="530"/>
    </location>
</feature>
<reference evidence="13" key="2">
    <citation type="submission" date="2021-04" db="EMBL/GenBank/DDBJ databases">
        <authorList>
            <person name="Gilroy R."/>
        </authorList>
    </citation>
    <scope>NUCLEOTIDE SEQUENCE</scope>
    <source>
        <strain evidence="13">ChiSjej2B20-11307</strain>
    </source>
</reference>
<keyword evidence="5" id="KW-0902">Two-component regulatory system</keyword>
<evidence type="ECO:0000256" key="8">
    <source>
        <dbReference type="ARBA" id="ARBA00023163"/>
    </source>
</evidence>
<evidence type="ECO:0000256" key="9">
    <source>
        <dbReference type="ARBA" id="ARBA00024867"/>
    </source>
</evidence>
<keyword evidence="8" id="KW-0804">Transcription</keyword>
<dbReference type="GO" id="GO:0000160">
    <property type="term" value="P:phosphorelay signal transduction system"/>
    <property type="evidence" value="ECO:0007669"/>
    <property type="project" value="UniProtKB-KW"/>
</dbReference>
<dbReference type="InterPro" id="IPR018060">
    <property type="entry name" value="HTH_AraC"/>
</dbReference>
<dbReference type="Pfam" id="PF17853">
    <property type="entry name" value="GGDEF_2"/>
    <property type="match status" value="1"/>
</dbReference>
<reference evidence="13" key="1">
    <citation type="journal article" date="2021" name="PeerJ">
        <title>Extensive microbial diversity within the chicken gut microbiome revealed by metagenomics and culture.</title>
        <authorList>
            <person name="Gilroy R."/>
            <person name="Ravi A."/>
            <person name="Getino M."/>
            <person name="Pursley I."/>
            <person name="Horton D.L."/>
            <person name="Alikhan N.F."/>
            <person name="Baker D."/>
            <person name="Gharbi K."/>
            <person name="Hall N."/>
            <person name="Watson M."/>
            <person name="Adriaenssens E.M."/>
            <person name="Foster-Nyarko E."/>
            <person name="Jarju S."/>
            <person name="Secka A."/>
            <person name="Antonio M."/>
            <person name="Oren A."/>
            <person name="Chaudhuri R.R."/>
            <person name="La Ragione R."/>
            <person name="Hildebrand F."/>
            <person name="Pallen M.J."/>
        </authorList>
    </citation>
    <scope>NUCLEOTIDE SEQUENCE</scope>
    <source>
        <strain evidence="13">ChiSjej2B20-11307</strain>
    </source>
</reference>
<dbReference type="PANTHER" id="PTHR42713:SF3">
    <property type="entry name" value="TRANSCRIPTIONAL REGULATORY PROTEIN HPTR"/>
    <property type="match status" value="1"/>
</dbReference>
<comment type="caution">
    <text evidence="13">The sequence shown here is derived from an EMBL/GenBank/DDBJ whole genome shotgun (WGS) entry which is preliminary data.</text>
</comment>
<evidence type="ECO:0000256" key="4">
    <source>
        <dbReference type="ARBA" id="ARBA00022553"/>
    </source>
</evidence>
<dbReference type="Gene3D" id="3.40.50.2300">
    <property type="match status" value="1"/>
</dbReference>
<dbReference type="EMBL" id="DXAK01000006">
    <property type="protein sequence ID" value="HJA05760.1"/>
    <property type="molecule type" value="Genomic_DNA"/>
</dbReference>
<evidence type="ECO:0000256" key="7">
    <source>
        <dbReference type="ARBA" id="ARBA00023125"/>
    </source>
</evidence>
<feature type="domain" description="Response regulatory" evidence="12">
    <location>
        <begin position="5"/>
        <end position="122"/>
    </location>
</feature>
<dbReference type="GO" id="GO:0043565">
    <property type="term" value="F:sequence-specific DNA binding"/>
    <property type="evidence" value="ECO:0007669"/>
    <property type="project" value="InterPro"/>
</dbReference>
<evidence type="ECO:0000259" key="11">
    <source>
        <dbReference type="PROSITE" id="PS01124"/>
    </source>
</evidence>
<dbReference type="InterPro" id="IPR001789">
    <property type="entry name" value="Sig_transdc_resp-reg_receiver"/>
</dbReference>
<evidence type="ECO:0000256" key="3">
    <source>
        <dbReference type="ARBA" id="ARBA00022490"/>
    </source>
</evidence>
<evidence type="ECO:0000256" key="5">
    <source>
        <dbReference type="ARBA" id="ARBA00023012"/>
    </source>
</evidence>
<dbReference type="PROSITE" id="PS50110">
    <property type="entry name" value="RESPONSE_REGULATORY"/>
    <property type="match status" value="1"/>
</dbReference>
<dbReference type="Gene3D" id="1.10.10.60">
    <property type="entry name" value="Homeodomain-like"/>
    <property type="match status" value="2"/>
</dbReference>
<dbReference type="Pfam" id="PF00072">
    <property type="entry name" value="Response_reg"/>
    <property type="match status" value="1"/>
</dbReference>
<evidence type="ECO:0000256" key="6">
    <source>
        <dbReference type="ARBA" id="ARBA00023015"/>
    </source>
</evidence>
<dbReference type="InterPro" id="IPR051552">
    <property type="entry name" value="HptR"/>
</dbReference>
<dbReference type="InterPro" id="IPR041522">
    <property type="entry name" value="CdaR_GGDEF"/>
</dbReference>
<sequence length="543" mass="62371">MDKYTVLLADDEEEVIQVIMKKIDWEGLGFSVIGYANNGVKALEMVEEFQPDVVMTDIKMPYMDGMELANRIKSEYPATKILIFTGFDEFEYAKEAVHLEVEEYLLKPVNSVELTDVFSSLKIKLDQEISEKQNAEILQKYYMESLPLLQANFYSTLIDGRIRKDEVDKYISNYQIALEGPYFCCLVIHTSSGQVPENMSPMLLATAVQKQAEEHLGKKWGAKCFTYLGNTVLITQLKSENEVSELTDECDRFCKYARRIIGAVVTVGVGQVCSDMLELSQSYSSAREAVSYRIIYGASRAVNIKEVAPQETGDTEIINDAELANLFKAIRMSSDEEVKKAVNRYLNHVAFPVKSLQQHHVMVMELVSALYRFEANNDMEIEGFSEDMRTLYGRLIDMDPESLRNWLTDICLSFRVNLITARSRSTRSFVQRAEEYVRENYADEELSLDNVCQVLGVSNSYFSSMFKKEKGTSFIGYLTDYRMEQASRLLIETDEKNYVIAKQVGYADPNYFSYVFKRRFGVSPVKYRTEHRESQAEYTESER</sequence>
<name>A0A9D2KI87_9FIRM</name>
<comment type="subcellular location">
    <subcellularLocation>
        <location evidence="1">Cytoplasm</location>
    </subcellularLocation>
</comment>
<feature type="modified residue" description="4-aspartylphosphate" evidence="10">
    <location>
        <position position="57"/>
    </location>
</feature>
<evidence type="ECO:0000259" key="12">
    <source>
        <dbReference type="PROSITE" id="PS50110"/>
    </source>
</evidence>
<dbReference type="GO" id="GO:0003700">
    <property type="term" value="F:DNA-binding transcription factor activity"/>
    <property type="evidence" value="ECO:0007669"/>
    <property type="project" value="InterPro"/>
</dbReference>
<dbReference type="Proteomes" id="UP000824223">
    <property type="component" value="Unassembled WGS sequence"/>
</dbReference>
<dbReference type="SUPFAM" id="SSF46689">
    <property type="entry name" value="Homeodomain-like"/>
    <property type="match status" value="2"/>
</dbReference>
<dbReference type="SMART" id="SM00448">
    <property type="entry name" value="REC"/>
    <property type="match status" value="1"/>
</dbReference>
<dbReference type="SUPFAM" id="SSF52172">
    <property type="entry name" value="CheY-like"/>
    <property type="match status" value="1"/>
</dbReference>
<proteinExistence type="predicted"/>
<dbReference type="CDD" id="cd17536">
    <property type="entry name" value="REC_YesN-like"/>
    <property type="match status" value="1"/>
</dbReference>
<protein>
    <recommendedName>
        <fullName evidence="2">Stage 0 sporulation protein A homolog</fullName>
    </recommendedName>
</protein>
<keyword evidence="7" id="KW-0238">DNA-binding</keyword>
<evidence type="ECO:0000313" key="14">
    <source>
        <dbReference type="Proteomes" id="UP000824223"/>
    </source>
</evidence>
<dbReference type="InterPro" id="IPR011006">
    <property type="entry name" value="CheY-like_superfamily"/>
</dbReference>
<dbReference type="AlphaFoldDB" id="A0A9D2KI87"/>
<evidence type="ECO:0000256" key="2">
    <source>
        <dbReference type="ARBA" id="ARBA00018672"/>
    </source>
</evidence>
<dbReference type="PROSITE" id="PS01124">
    <property type="entry name" value="HTH_ARAC_FAMILY_2"/>
    <property type="match status" value="1"/>
</dbReference>
<keyword evidence="6" id="KW-0805">Transcription regulation</keyword>
<organism evidence="13 14">
    <name type="scientific">Candidatus Mediterraneibacter pullicola</name>
    <dbReference type="NCBI Taxonomy" id="2838682"/>
    <lineage>
        <taxon>Bacteria</taxon>
        <taxon>Bacillati</taxon>
        <taxon>Bacillota</taxon>
        <taxon>Clostridia</taxon>
        <taxon>Lachnospirales</taxon>
        <taxon>Lachnospiraceae</taxon>
        <taxon>Mediterraneibacter</taxon>
    </lineage>
</organism>
<dbReference type="Pfam" id="PF12833">
    <property type="entry name" value="HTH_18"/>
    <property type="match status" value="1"/>
</dbReference>
<dbReference type="InterPro" id="IPR009057">
    <property type="entry name" value="Homeodomain-like_sf"/>
</dbReference>
<dbReference type="GO" id="GO:0005737">
    <property type="term" value="C:cytoplasm"/>
    <property type="evidence" value="ECO:0007669"/>
    <property type="project" value="UniProtKB-SubCell"/>
</dbReference>
<gene>
    <name evidence="13" type="ORF">H9798_01240</name>
</gene>
<dbReference type="SMART" id="SM00342">
    <property type="entry name" value="HTH_ARAC"/>
    <property type="match status" value="1"/>
</dbReference>
<evidence type="ECO:0000256" key="1">
    <source>
        <dbReference type="ARBA" id="ARBA00004496"/>
    </source>
</evidence>
<dbReference type="PANTHER" id="PTHR42713">
    <property type="entry name" value="HISTIDINE KINASE-RELATED"/>
    <property type="match status" value="1"/>
</dbReference>
<keyword evidence="3" id="KW-0963">Cytoplasm</keyword>
<evidence type="ECO:0000313" key="13">
    <source>
        <dbReference type="EMBL" id="HJA05760.1"/>
    </source>
</evidence>
<accession>A0A9D2KI87</accession>